<dbReference type="CDD" id="cd02136">
    <property type="entry name" value="PnbA_NfnB-like"/>
    <property type="match status" value="1"/>
</dbReference>
<evidence type="ECO:0000259" key="6">
    <source>
        <dbReference type="Pfam" id="PF00881"/>
    </source>
</evidence>
<dbReference type="Proteomes" id="UP000632454">
    <property type="component" value="Unassembled WGS sequence"/>
</dbReference>
<evidence type="ECO:0000256" key="4">
    <source>
        <dbReference type="ARBA" id="ARBA00022643"/>
    </source>
</evidence>
<feature type="domain" description="Nitroreductase" evidence="6">
    <location>
        <begin position="34"/>
        <end position="220"/>
    </location>
</feature>
<evidence type="ECO:0000313" key="7">
    <source>
        <dbReference type="EMBL" id="GGF22461.1"/>
    </source>
</evidence>
<name>A0ABQ1UN98_9NOCA</name>
<evidence type="ECO:0000256" key="1">
    <source>
        <dbReference type="ARBA" id="ARBA00001917"/>
    </source>
</evidence>
<reference evidence="8" key="1">
    <citation type="journal article" date="2019" name="Int. J. Syst. Evol. Microbiol.">
        <title>The Global Catalogue of Microorganisms (GCM) 10K type strain sequencing project: providing services to taxonomists for standard genome sequencing and annotation.</title>
        <authorList>
            <consortium name="The Broad Institute Genomics Platform"/>
            <consortium name="The Broad Institute Genome Sequencing Center for Infectious Disease"/>
            <person name="Wu L."/>
            <person name="Ma J."/>
        </authorList>
    </citation>
    <scope>NUCLEOTIDE SEQUENCE [LARGE SCALE GENOMIC DNA]</scope>
    <source>
        <strain evidence="8">CCM 7855</strain>
    </source>
</reference>
<organism evidence="7 8">
    <name type="scientific">Williamsia phyllosphaerae</name>
    <dbReference type="NCBI Taxonomy" id="885042"/>
    <lineage>
        <taxon>Bacteria</taxon>
        <taxon>Bacillati</taxon>
        <taxon>Actinomycetota</taxon>
        <taxon>Actinomycetes</taxon>
        <taxon>Mycobacteriales</taxon>
        <taxon>Nocardiaceae</taxon>
        <taxon>Williamsia</taxon>
    </lineage>
</organism>
<gene>
    <name evidence="7" type="ORF">GCM10007298_18020</name>
</gene>
<keyword evidence="8" id="KW-1185">Reference proteome</keyword>
<evidence type="ECO:0000256" key="5">
    <source>
        <dbReference type="ARBA" id="ARBA00023002"/>
    </source>
</evidence>
<keyword evidence="3" id="KW-0285">Flavoprotein</keyword>
<dbReference type="PANTHER" id="PTHR43673:SF2">
    <property type="entry name" value="NITROREDUCTASE"/>
    <property type="match status" value="1"/>
</dbReference>
<keyword evidence="5" id="KW-0560">Oxidoreductase</keyword>
<proteinExistence type="inferred from homology"/>
<dbReference type="Pfam" id="PF00881">
    <property type="entry name" value="Nitroreductase"/>
    <property type="match status" value="1"/>
</dbReference>
<comment type="caution">
    <text evidence="7">The sequence shown here is derived from an EMBL/GenBank/DDBJ whole genome shotgun (WGS) entry which is preliminary data.</text>
</comment>
<sequence>MTEPRPDIRSVIDTRRSDRIPDDAADTLTQLLAVRVSCRAFHPEPVPRETITEILTTAQLTASWCNSQSWQLAVTSGAGTERLRAALNAAAASGEAQTPDFEFPREYRGVHRDRRRASGFALYESLGIERDDHAGRLQQTMQNLDFFGAPHVAIVHVDEALGPYGAVDCGGFVSNVLLAATAHGVGSVAQAALAMYPDTLRAELGLGDDRRIVCGISFGYPDVDHPSNGYRTTRAPIDEVVDWVTD</sequence>
<dbReference type="InterPro" id="IPR000415">
    <property type="entry name" value="Nitroreductase-like"/>
</dbReference>
<accession>A0ABQ1UN98</accession>
<dbReference type="InterPro" id="IPR029479">
    <property type="entry name" value="Nitroreductase"/>
</dbReference>
<dbReference type="Gene3D" id="3.40.109.10">
    <property type="entry name" value="NADH Oxidase"/>
    <property type="match status" value="1"/>
</dbReference>
<comment type="cofactor">
    <cofactor evidence="1">
        <name>FMN</name>
        <dbReference type="ChEBI" id="CHEBI:58210"/>
    </cofactor>
</comment>
<dbReference type="PANTHER" id="PTHR43673">
    <property type="entry name" value="NAD(P)H NITROREDUCTASE YDGI-RELATED"/>
    <property type="match status" value="1"/>
</dbReference>
<dbReference type="SUPFAM" id="SSF55469">
    <property type="entry name" value="FMN-dependent nitroreductase-like"/>
    <property type="match status" value="1"/>
</dbReference>
<evidence type="ECO:0000256" key="3">
    <source>
        <dbReference type="ARBA" id="ARBA00022630"/>
    </source>
</evidence>
<evidence type="ECO:0000256" key="2">
    <source>
        <dbReference type="ARBA" id="ARBA00007118"/>
    </source>
</evidence>
<evidence type="ECO:0000313" key="8">
    <source>
        <dbReference type="Proteomes" id="UP000632454"/>
    </source>
</evidence>
<keyword evidence="4" id="KW-0288">FMN</keyword>
<comment type="similarity">
    <text evidence="2">Belongs to the nitroreductase family.</text>
</comment>
<dbReference type="EMBL" id="BMCS01000001">
    <property type="protein sequence ID" value="GGF22461.1"/>
    <property type="molecule type" value="Genomic_DNA"/>
</dbReference>
<protein>
    <submittedName>
        <fullName evidence="7">Nitroreductase</fullName>
    </submittedName>
</protein>